<keyword evidence="6" id="KW-0804">Transcription</keyword>
<dbReference type="FunFam" id="4.10.860.120:FF:000008">
    <property type="entry name" value="DNA-directed RNA polymerase subunit"/>
    <property type="match status" value="1"/>
</dbReference>
<dbReference type="GO" id="GO:0003677">
    <property type="term" value="F:DNA binding"/>
    <property type="evidence" value="ECO:0007669"/>
    <property type="project" value="InterPro"/>
</dbReference>
<gene>
    <name evidence="10" type="ORF">ZEAMMB73_Zm00001d053872</name>
</gene>
<evidence type="ECO:0000256" key="5">
    <source>
        <dbReference type="ARBA" id="ARBA00022833"/>
    </source>
</evidence>
<name>A0A1D6QSX2_MAIZE</name>
<dbReference type="InterPro" id="IPR045867">
    <property type="entry name" value="DNA-dir_RpoC_beta_prime"/>
</dbReference>
<keyword evidence="4" id="KW-0548">Nucleotidyltransferase</keyword>
<dbReference type="InterPro" id="IPR007080">
    <property type="entry name" value="RNA_pol_Rpb1_1"/>
</dbReference>
<feature type="region of interest" description="Disordered" evidence="7">
    <location>
        <begin position="977"/>
        <end position="1058"/>
    </location>
</feature>
<feature type="region of interest" description="Disordered" evidence="7">
    <location>
        <begin position="1179"/>
        <end position="1290"/>
    </location>
</feature>
<dbReference type="PANTHER" id="PTHR19376:SF51">
    <property type="entry name" value="DNA-DIRECTED RNA POLYMERASE V SUBUNIT 1"/>
    <property type="match status" value="1"/>
</dbReference>
<proteinExistence type="predicted"/>
<feature type="compositionally biased region" description="Basic and acidic residues" evidence="7">
    <location>
        <begin position="909"/>
        <end position="920"/>
    </location>
</feature>
<dbReference type="Gene3D" id="3.10.450.40">
    <property type="match status" value="1"/>
</dbReference>
<dbReference type="ExpressionAtlas" id="A0A1D6QSX2">
    <property type="expression patterns" value="baseline and differential"/>
</dbReference>
<feature type="compositionally biased region" description="Polar residues" evidence="7">
    <location>
        <begin position="819"/>
        <end position="829"/>
    </location>
</feature>
<reference evidence="10" key="1">
    <citation type="submission" date="2015-12" db="EMBL/GenBank/DDBJ databases">
        <title>Update maize B73 reference genome by single molecule sequencing technologies.</title>
        <authorList>
            <consortium name="Maize Genome Sequencing Project"/>
            <person name="Ware D."/>
        </authorList>
    </citation>
    <scope>NUCLEOTIDE SEQUENCE</scope>
    <source>
        <tissue evidence="10">Seedling</tissue>
    </source>
</reference>
<dbReference type="Gene3D" id="4.10.860.120">
    <property type="entry name" value="RNA polymerase II, clamp domain"/>
    <property type="match status" value="1"/>
</dbReference>
<dbReference type="FunFam" id="3.10.450.40:FF:000020">
    <property type="entry name" value="DNA-directed RNA polymerase subunit"/>
    <property type="match status" value="1"/>
</dbReference>
<protein>
    <recommendedName>
        <fullName evidence="1">DNA-directed RNA polymerase</fullName>
        <ecNumber evidence="1">2.7.7.6</ecNumber>
    </recommendedName>
</protein>
<dbReference type="Gene3D" id="6.20.50.80">
    <property type="match status" value="1"/>
</dbReference>
<dbReference type="EMBL" id="CM000780">
    <property type="protein sequence ID" value="AQK60575.1"/>
    <property type="molecule type" value="Genomic_DNA"/>
</dbReference>
<feature type="domain" description="RNA polymerase Rpb1" evidence="9">
    <location>
        <begin position="311"/>
        <end position="398"/>
    </location>
</feature>
<evidence type="ECO:0000256" key="6">
    <source>
        <dbReference type="ARBA" id="ARBA00023163"/>
    </source>
</evidence>
<dbReference type="PANTHER" id="PTHR19376">
    <property type="entry name" value="DNA-DIRECTED RNA POLYMERASE"/>
    <property type="match status" value="1"/>
</dbReference>
<keyword evidence="2 10" id="KW-0240">DNA-directed RNA polymerase</keyword>
<evidence type="ECO:0000259" key="8">
    <source>
        <dbReference type="Pfam" id="PF04997"/>
    </source>
</evidence>
<evidence type="ECO:0000259" key="9">
    <source>
        <dbReference type="Pfam" id="PF04998"/>
    </source>
</evidence>
<dbReference type="GO" id="GO:0006351">
    <property type="term" value="P:DNA-templated transcription"/>
    <property type="evidence" value="ECO:0007669"/>
    <property type="project" value="InterPro"/>
</dbReference>
<dbReference type="EC" id="2.7.7.6" evidence="1"/>
<feature type="compositionally biased region" description="Polar residues" evidence="7">
    <location>
        <begin position="921"/>
        <end position="938"/>
    </location>
</feature>
<evidence type="ECO:0000256" key="4">
    <source>
        <dbReference type="ARBA" id="ARBA00022695"/>
    </source>
</evidence>
<dbReference type="GO" id="GO:0003899">
    <property type="term" value="F:DNA-directed RNA polymerase activity"/>
    <property type="evidence" value="ECO:0007669"/>
    <property type="project" value="UniProtKB-EC"/>
</dbReference>
<evidence type="ECO:0000256" key="1">
    <source>
        <dbReference type="ARBA" id="ARBA00012418"/>
    </source>
</evidence>
<organism evidence="10">
    <name type="scientific">Zea mays</name>
    <name type="common">Maize</name>
    <dbReference type="NCBI Taxonomy" id="4577"/>
    <lineage>
        <taxon>Eukaryota</taxon>
        <taxon>Viridiplantae</taxon>
        <taxon>Streptophyta</taxon>
        <taxon>Embryophyta</taxon>
        <taxon>Tracheophyta</taxon>
        <taxon>Spermatophyta</taxon>
        <taxon>Magnoliopsida</taxon>
        <taxon>Liliopsida</taxon>
        <taxon>Poales</taxon>
        <taxon>Poaceae</taxon>
        <taxon>PACMAD clade</taxon>
        <taxon>Panicoideae</taxon>
        <taxon>Andropogonodae</taxon>
        <taxon>Andropogoneae</taxon>
        <taxon>Tripsacinae</taxon>
        <taxon>Zea</taxon>
    </lineage>
</organism>
<dbReference type="InterPro" id="IPR044893">
    <property type="entry name" value="RNA_pol_Rpb1_clamp_domain"/>
</dbReference>
<dbReference type="SUPFAM" id="SSF64484">
    <property type="entry name" value="beta and beta-prime subunits of DNA dependent RNA-polymerase"/>
    <property type="match status" value="1"/>
</dbReference>
<feature type="compositionally biased region" description="Polar residues" evidence="7">
    <location>
        <begin position="977"/>
        <end position="988"/>
    </location>
</feature>
<evidence type="ECO:0000256" key="7">
    <source>
        <dbReference type="SAM" id="MobiDB-lite"/>
    </source>
</evidence>
<evidence type="ECO:0000313" key="10">
    <source>
        <dbReference type="EMBL" id="AQK60575.1"/>
    </source>
</evidence>
<feature type="region of interest" description="Disordered" evidence="7">
    <location>
        <begin position="692"/>
        <end position="960"/>
    </location>
</feature>
<keyword evidence="5" id="KW-0862">Zinc</keyword>
<feature type="compositionally biased region" description="Basic and acidic residues" evidence="7">
    <location>
        <begin position="759"/>
        <end position="768"/>
    </location>
</feature>
<feature type="domain" description="RNA polymerase Rpb1" evidence="8">
    <location>
        <begin position="47"/>
        <end position="264"/>
    </location>
</feature>
<sequence length="1290" mass="141802">MEEDHSVILISEGAIKSIKLSLSTGEEICTYSINECPVTHPSQLGNPFLGLPLEAGKCESCGASENDKCEGHFGYIELPVPIYHPCHVTELRQLLSLICLKCLRIKKGKDIPALSLKEIKTTDGAIRLELRAPHNKHMTERSWNFLDKYGFHHGGCSHHRTLLPEEALNILKKVPDDTRRKLAARGYIVQTGYVMKYLPVPPNCLYIPEFTDGQSIMSYDISIALLKKVLQKIEQIKRSRSGSPNFESHDAESCDLQLAIGQYIRLRGTTRGPQDNTKRFTVGSADSAALSTKQWLEKMRTLFISKGSELIHAISTREAMIRSSRGLSEPGTLFKNLMAILRDVVICYDGTVRNICSNSIIQLKYGEDDETDSSSVVPPGEPVGVLAATAISNPAYKAVLDSSQSNNASWESMKEILQTRTSYKNDVKDRKVVLFLNDCSCAKKFCKERAALAVQSCLKRVTLGDCATDICIEHQKQINLDGTSEAAPTLVGHIHLDKRLSTTVKMVNKGVLKDHLILVANSMTCTGNLIGFNIAGYKATFRSLKVQVPFTESTLFTPMKCFEKAAEKCDSDSLGCVVSSSAWGKHAAVGTGSSFQILWNENQLKSNKEYGDGLYDFLALVRTDQEKTDYMFLDDVDYLVEENAADDMCLSPEPDGTLGKPTFEDNFEEQNIQKGSSWEIGITTNSSWEQNASVANDSGDWGGWSSGGGAAAKPADQDNSWEVHAKVQDNSTTDWGGWSVEKPTGEATVSGEPAETDTWADKGAKMESDAGDGNWEKSSTPEASKKNDSSENTWDKRKGDGGDGAWGNRSDDGHGNWEHPSNWNGQSLDVDQDTWGNARGKKKADGNYCQWEEQPSNYKQKKTNADHDSSYNNVMPSSEIAWNAGDGTGRPNAKSNAESSWGEEDKMESDDHPKVPKESDTWNTGRSNESPWDNTDALQDSWVKSAARNNNTQDGSWDKVVSMKDLDSLQDSWSKATIQTNDAQNDSWDNVAKNAPDSAAEDSWGAATPAETTDSGNKEWKSDGWGAKSGNWSSQRNNPGRPPRRPDERGPPPPRQRFELTVAEKNILLEVEPIKLRVRSIFREACDGVRLNPEDEKFILEKVLEHHPEKQSKVSGEIDYLTVNKHQTFQDTRCFFVVSTDGSQADFSYLKCLENFVRKSYTEDADTFCMKYLRPRRRQAPPADVGTASGAPDEVPPSTAAETEQGTPPAPQAEVPQETWGSPAVPLEGGTHIAGPDSTGDAVILGEQHDLTPASPAVAPQVASEPDTTDGTGLLGKAPQADWGPRFDAD</sequence>
<dbReference type="InterPro" id="IPR007081">
    <property type="entry name" value="RNA_pol_Rpb1_5"/>
</dbReference>
<feature type="compositionally biased region" description="Gly residues" evidence="7">
    <location>
        <begin position="700"/>
        <end position="710"/>
    </location>
</feature>
<dbReference type="Pfam" id="PF04998">
    <property type="entry name" value="RNA_pol_Rpb1_5"/>
    <property type="match status" value="1"/>
</dbReference>
<keyword evidence="3" id="KW-0808">Transferase</keyword>
<feature type="compositionally biased region" description="Basic and acidic residues" evidence="7">
    <location>
        <begin position="783"/>
        <end position="801"/>
    </location>
</feature>
<evidence type="ECO:0000256" key="2">
    <source>
        <dbReference type="ARBA" id="ARBA00022478"/>
    </source>
</evidence>
<dbReference type="Pfam" id="PF11523">
    <property type="entry name" value="DUF3223"/>
    <property type="match status" value="1"/>
</dbReference>
<dbReference type="Pfam" id="PF04997">
    <property type="entry name" value="RNA_pol_Rpb1_1"/>
    <property type="match status" value="1"/>
</dbReference>
<evidence type="ECO:0000256" key="3">
    <source>
        <dbReference type="ARBA" id="ARBA00022679"/>
    </source>
</evidence>
<feature type="compositionally biased region" description="Low complexity" evidence="7">
    <location>
        <begin position="1253"/>
        <end position="1266"/>
    </location>
</feature>
<accession>A0A1D6QSX2</accession>
<dbReference type="GO" id="GO:0000428">
    <property type="term" value="C:DNA-directed RNA polymerase complex"/>
    <property type="evidence" value="ECO:0007669"/>
    <property type="project" value="UniProtKB-KW"/>
</dbReference>